<dbReference type="PANTHER" id="PTHR44591:SF23">
    <property type="entry name" value="CHEY SUBFAMILY"/>
    <property type="match status" value="1"/>
</dbReference>
<evidence type="ECO:0000256" key="2">
    <source>
        <dbReference type="PROSITE-ProRule" id="PRU00169"/>
    </source>
</evidence>
<evidence type="ECO:0000259" key="3">
    <source>
        <dbReference type="PROSITE" id="PS50110"/>
    </source>
</evidence>
<keyword evidence="5" id="KW-1185">Reference proteome</keyword>
<gene>
    <name evidence="4" type="ORF">H6G03_06400</name>
</gene>
<proteinExistence type="predicted"/>
<dbReference type="AlphaFoldDB" id="A0A926VBZ0"/>
<evidence type="ECO:0000313" key="5">
    <source>
        <dbReference type="Proteomes" id="UP000641646"/>
    </source>
</evidence>
<organism evidence="4 5">
    <name type="scientific">Aerosakkonema funiforme FACHB-1375</name>
    <dbReference type="NCBI Taxonomy" id="2949571"/>
    <lineage>
        <taxon>Bacteria</taxon>
        <taxon>Bacillati</taxon>
        <taxon>Cyanobacteriota</taxon>
        <taxon>Cyanophyceae</taxon>
        <taxon>Oscillatoriophycideae</taxon>
        <taxon>Aerosakkonematales</taxon>
        <taxon>Aerosakkonemataceae</taxon>
        <taxon>Aerosakkonema</taxon>
    </lineage>
</organism>
<dbReference type="GO" id="GO:0000160">
    <property type="term" value="P:phosphorelay signal transduction system"/>
    <property type="evidence" value="ECO:0007669"/>
    <property type="project" value="InterPro"/>
</dbReference>
<accession>A0A926VBZ0</accession>
<evidence type="ECO:0000256" key="1">
    <source>
        <dbReference type="ARBA" id="ARBA00022553"/>
    </source>
</evidence>
<sequence length="205" mass="22351">MTVPAEESVVPNKILVIDDSGVIRKTVKDMLPAGKFEIVEAKDGVEGLNLIRKERPNWIMLDFILPKKSGWDVFQEIEKQPELRTIPLVVMSGRKDEVTKEIPEPFEFFEFLAKPFDQKQLMAALKTALDKSKKRPAAAAAPAAKAAPASAAPASAAAPATAATDGAATVEIQALKQQMAKMQAEIDGLKKQNAQIMAFLQKLKK</sequence>
<keyword evidence="1 2" id="KW-0597">Phosphoprotein</keyword>
<dbReference type="Proteomes" id="UP000641646">
    <property type="component" value="Unassembled WGS sequence"/>
</dbReference>
<feature type="modified residue" description="4-aspartylphosphate" evidence="2">
    <location>
        <position position="62"/>
    </location>
</feature>
<dbReference type="InterPro" id="IPR050595">
    <property type="entry name" value="Bact_response_regulator"/>
</dbReference>
<dbReference type="Pfam" id="PF00072">
    <property type="entry name" value="Response_reg"/>
    <property type="match status" value="1"/>
</dbReference>
<feature type="domain" description="Response regulatory" evidence="3">
    <location>
        <begin position="13"/>
        <end position="129"/>
    </location>
</feature>
<dbReference type="PROSITE" id="PS50110">
    <property type="entry name" value="RESPONSE_REGULATORY"/>
    <property type="match status" value="1"/>
</dbReference>
<dbReference type="EMBL" id="JACJPW010000011">
    <property type="protein sequence ID" value="MBD2180735.1"/>
    <property type="molecule type" value="Genomic_DNA"/>
</dbReference>
<reference evidence="4" key="2">
    <citation type="submission" date="2020-08" db="EMBL/GenBank/DDBJ databases">
        <authorList>
            <person name="Chen M."/>
            <person name="Teng W."/>
            <person name="Zhao L."/>
            <person name="Hu C."/>
            <person name="Zhou Y."/>
            <person name="Han B."/>
            <person name="Song L."/>
            <person name="Shu W."/>
        </authorList>
    </citation>
    <scope>NUCLEOTIDE SEQUENCE</scope>
    <source>
        <strain evidence="4">FACHB-1375</strain>
    </source>
</reference>
<dbReference type="PANTHER" id="PTHR44591">
    <property type="entry name" value="STRESS RESPONSE REGULATOR PROTEIN 1"/>
    <property type="match status" value="1"/>
</dbReference>
<protein>
    <submittedName>
        <fullName evidence="4">Response regulator</fullName>
    </submittedName>
</protein>
<comment type="caution">
    <text evidence="4">The sequence shown here is derived from an EMBL/GenBank/DDBJ whole genome shotgun (WGS) entry which is preliminary data.</text>
</comment>
<name>A0A926VBZ0_9CYAN</name>
<reference evidence="4" key="1">
    <citation type="journal article" date="2015" name="ISME J.">
        <title>Draft Genome Sequence of Streptomyces incarnatus NRRL8089, which Produces the Nucleoside Antibiotic Sinefungin.</title>
        <authorList>
            <person name="Oshima K."/>
            <person name="Hattori M."/>
            <person name="Shimizu H."/>
            <person name="Fukuda K."/>
            <person name="Nemoto M."/>
            <person name="Inagaki K."/>
            <person name="Tamura T."/>
        </authorList>
    </citation>
    <scope>NUCLEOTIDE SEQUENCE</scope>
    <source>
        <strain evidence="4">FACHB-1375</strain>
    </source>
</reference>
<dbReference type="InterPro" id="IPR001789">
    <property type="entry name" value="Sig_transdc_resp-reg_receiver"/>
</dbReference>
<dbReference type="CDD" id="cd00156">
    <property type="entry name" value="REC"/>
    <property type="match status" value="1"/>
</dbReference>
<dbReference type="InterPro" id="IPR011006">
    <property type="entry name" value="CheY-like_superfamily"/>
</dbReference>
<evidence type="ECO:0000313" key="4">
    <source>
        <dbReference type="EMBL" id="MBD2180735.1"/>
    </source>
</evidence>
<dbReference type="SMART" id="SM00448">
    <property type="entry name" value="REC"/>
    <property type="match status" value="1"/>
</dbReference>
<dbReference type="Gene3D" id="3.40.50.2300">
    <property type="match status" value="1"/>
</dbReference>
<dbReference type="SUPFAM" id="SSF52172">
    <property type="entry name" value="CheY-like"/>
    <property type="match status" value="1"/>
</dbReference>